<dbReference type="HAMAP" id="MF_00948">
    <property type="entry name" value="NusG"/>
    <property type="match status" value="1"/>
</dbReference>
<comment type="similarity">
    <text evidence="5 7">Belongs to the NusG family.</text>
</comment>
<keyword evidence="4 5" id="KW-0804">Transcription</keyword>
<comment type="function">
    <text evidence="5 7">Participates in transcription elongation, termination and antitermination.</text>
</comment>
<gene>
    <name evidence="5 11" type="primary">nusG</name>
    <name evidence="11" type="ORF">RVIR1_11210</name>
</gene>
<dbReference type="NCBIfam" id="TIGR00922">
    <property type="entry name" value="nusG"/>
    <property type="match status" value="1"/>
</dbReference>
<evidence type="ECO:0000256" key="7">
    <source>
        <dbReference type="RuleBase" id="RU000538"/>
    </source>
</evidence>
<evidence type="ECO:0000259" key="9">
    <source>
        <dbReference type="SMART" id="SM00738"/>
    </source>
</evidence>
<evidence type="ECO:0000313" key="12">
    <source>
        <dbReference type="Proteomes" id="UP000282483"/>
    </source>
</evidence>
<dbReference type="EMBL" id="AP018005">
    <property type="protein sequence ID" value="BBB15589.1"/>
    <property type="molecule type" value="Genomic_DNA"/>
</dbReference>
<keyword evidence="1 5" id="KW-0806">Transcription termination</keyword>
<dbReference type="Gene3D" id="2.30.30.30">
    <property type="match status" value="1"/>
</dbReference>
<evidence type="ECO:0000259" key="10">
    <source>
        <dbReference type="SMART" id="SM00739"/>
    </source>
</evidence>
<dbReference type="PROSITE" id="PS01014">
    <property type="entry name" value="NUSG"/>
    <property type="match status" value="1"/>
</dbReference>
<evidence type="ECO:0000256" key="5">
    <source>
        <dbReference type="HAMAP-Rule" id="MF_00948"/>
    </source>
</evidence>
<dbReference type="Proteomes" id="UP000282483">
    <property type="component" value="Chromosome"/>
</dbReference>
<dbReference type="Pfam" id="PF02357">
    <property type="entry name" value="NusG"/>
    <property type="match status" value="1"/>
</dbReference>
<dbReference type="FunFam" id="3.30.70.940:FF:000001">
    <property type="entry name" value="Transcription termination/antitermination protein NusG"/>
    <property type="match status" value="1"/>
</dbReference>
<dbReference type="PANTHER" id="PTHR30265:SF2">
    <property type="entry name" value="TRANSCRIPTION TERMINATION_ANTITERMINATION PROTEIN NUSG"/>
    <property type="match status" value="1"/>
</dbReference>
<sequence length="206" mass="23507">MVEKKTEVEQDSSSQSEKSSEVVENNMAAPKMHWYVVQARSGYERKVLEALNDRIQQQGLTRKFGQIIVPTEEVVEIRQGRKRKTARKFYPGYVLVEMEMDEDSWYLVQKTPGVIKFIGGTSDKPVSLNAKEVDKILHRMQEGVDRPKPKVLFEVGEVVRVVDGPFADFDGEVKEVNYEKNRLSVAVIIFGRSTPVELEFGQVKKA</sequence>
<dbReference type="SUPFAM" id="SSF82679">
    <property type="entry name" value="N-utilization substance G protein NusG, N-terminal domain"/>
    <property type="match status" value="1"/>
</dbReference>
<dbReference type="SMART" id="SM00739">
    <property type="entry name" value="KOW"/>
    <property type="match status" value="1"/>
</dbReference>
<evidence type="ECO:0000256" key="2">
    <source>
        <dbReference type="ARBA" id="ARBA00022814"/>
    </source>
</evidence>
<evidence type="ECO:0000256" key="8">
    <source>
        <dbReference type="SAM" id="MobiDB-lite"/>
    </source>
</evidence>
<dbReference type="InterPro" id="IPR014722">
    <property type="entry name" value="Rib_uL2_dom2"/>
</dbReference>
<dbReference type="InterPro" id="IPR047050">
    <property type="entry name" value="NGN"/>
</dbReference>
<dbReference type="FunFam" id="2.30.30.30:FF:000002">
    <property type="entry name" value="Transcription termination/antitermination factor NusG"/>
    <property type="match status" value="1"/>
</dbReference>
<dbReference type="CDD" id="cd09891">
    <property type="entry name" value="NGN_Bact_1"/>
    <property type="match status" value="1"/>
</dbReference>
<dbReference type="KEGG" id="rvi:RVIR1_11210"/>
<accession>A0A2Z5UVK1</accession>
<dbReference type="SMART" id="SM00738">
    <property type="entry name" value="NGN"/>
    <property type="match status" value="1"/>
</dbReference>
<dbReference type="InterPro" id="IPR006645">
    <property type="entry name" value="NGN-like_dom"/>
</dbReference>
<dbReference type="GO" id="GO:0006353">
    <property type="term" value="P:DNA-templated transcription termination"/>
    <property type="evidence" value="ECO:0007669"/>
    <property type="project" value="UniProtKB-UniRule"/>
</dbReference>
<dbReference type="InterPro" id="IPR043425">
    <property type="entry name" value="NusG-like"/>
</dbReference>
<dbReference type="GO" id="GO:0006354">
    <property type="term" value="P:DNA-templated transcription elongation"/>
    <property type="evidence" value="ECO:0007669"/>
    <property type="project" value="UniProtKB-UniRule"/>
</dbReference>
<evidence type="ECO:0000256" key="4">
    <source>
        <dbReference type="ARBA" id="ARBA00023163"/>
    </source>
</evidence>
<evidence type="ECO:0000256" key="6">
    <source>
        <dbReference type="NCBIfam" id="TIGR00922"/>
    </source>
</evidence>
<feature type="domain" description="NusG-like N-terminal" evidence="9">
    <location>
        <begin position="31"/>
        <end position="140"/>
    </location>
</feature>
<dbReference type="InterPro" id="IPR001062">
    <property type="entry name" value="Transcrpt_antiterm_NusG"/>
</dbReference>
<dbReference type="SUPFAM" id="SSF50104">
    <property type="entry name" value="Translation proteins SH3-like domain"/>
    <property type="match status" value="1"/>
</dbReference>
<reference evidence="11 12" key="1">
    <citation type="submission" date="2017-03" db="EMBL/GenBank/DDBJ databases">
        <title>The genome sequence of Candidatus Rickettsiella viridis.</title>
        <authorList>
            <person name="Nikoh N."/>
            <person name="Tsuchida T."/>
            <person name="Yamaguchi K."/>
            <person name="Maeda T."/>
            <person name="Shigenobu S."/>
            <person name="Fukatsu T."/>
        </authorList>
    </citation>
    <scope>NUCLEOTIDE SEQUENCE [LARGE SCALE GENOMIC DNA]</scope>
    <source>
        <strain evidence="11 12">Ap-RA04</strain>
    </source>
</reference>
<dbReference type="InterPro" id="IPR036735">
    <property type="entry name" value="NGN_dom_sf"/>
</dbReference>
<dbReference type="Gene3D" id="3.30.70.940">
    <property type="entry name" value="NusG, N-terminal domain"/>
    <property type="match status" value="1"/>
</dbReference>
<dbReference type="PRINTS" id="PR00338">
    <property type="entry name" value="NUSGTNSCPFCT"/>
</dbReference>
<keyword evidence="2 5" id="KW-0889">Transcription antitermination</keyword>
<dbReference type="Pfam" id="PF00467">
    <property type="entry name" value="KOW"/>
    <property type="match status" value="1"/>
</dbReference>
<organism evidence="11 12">
    <name type="scientific">Candidatus Rickettsiella viridis</name>
    <dbReference type="NCBI Taxonomy" id="676208"/>
    <lineage>
        <taxon>Bacteria</taxon>
        <taxon>Pseudomonadati</taxon>
        <taxon>Pseudomonadota</taxon>
        <taxon>Gammaproteobacteria</taxon>
        <taxon>Legionellales</taxon>
        <taxon>Coxiellaceae</taxon>
        <taxon>Rickettsiella</taxon>
    </lineage>
</organism>
<evidence type="ECO:0000256" key="3">
    <source>
        <dbReference type="ARBA" id="ARBA00023015"/>
    </source>
</evidence>
<dbReference type="CDD" id="cd06091">
    <property type="entry name" value="KOW_NusG"/>
    <property type="match status" value="1"/>
</dbReference>
<evidence type="ECO:0000256" key="1">
    <source>
        <dbReference type="ARBA" id="ARBA00022472"/>
    </source>
</evidence>
<dbReference type="GO" id="GO:0005829">
    <property type="term" value="C:cytosol"/>
    <property type="evidence" value="ECO:0007669"/>
    <property type="project" value="TreeGrafter"/>
</dbReference>
<dbReference type="InterPro" id="IPR015869">
    <property type="entry name" value="Transcrpt_antiterm_NusG_bac_CS"/>
</dbReference>
<keyword evidence="12" id="KW-1185">Reference proteome</keyword>
<dbReference type="InterPro" id="IPR005824">
    <property type="entry name" value="KOW"/>
</dbReference>
<proteinExistence type="inferred from homology"/>
<dbReference type="GO" id="GO:0031564">
    <property type="term" value="P:transcription antitermination"/>
    <property type="evidence" value="ECO:0007669"/>
    <property type="project" value="UniProtKB-UniRule"/>
</dbReference>
<dbReference type="GO" id="GO:0032784">
    <property type="term" value="P:regulation of DNA-templated transcription elongation"/>
    <property type="evidence" value="ECO:0007669"/>
    <property type="project" value="InterPro"/>
</dbReference>
<dbReference type="InterPro" id="IPR008991">
    <property type="entry name" value="Translation_prot_SH3-like_sf"/>
</dbReference>
<protein>
    <recommendedName>
        <fullName evidence="5 6">Transcription termination/antitermination protein NusG</fullName>
    </recommendedName>
</protein>
<feature type="domain" description="KOW" evidence="10">
    <location>
        <begin position="152"/>
        <end position="179"/>
    </location>
</feature>
<evidence type="ECO:0000313" key="11">
    <source>
        <dbReference type="EMBL" id="BBB15589.1"/>
    </source>
</evidence>
<dbReference type="PANTHER" id="PTHR30265">
    <property type="entry name" value="RHO-INTERACTING TRANSCRIPTION TERMINATION FACTOR NUSG"/>
    <property type="match status" value="1"/>
</dbReference>
<keyword evidence="3 5" id="KW-0805">Transcription regulation</keyword>
<feature type="region of interest" description="Disordered" evidence="8">
    <location>
        <begin position="1"/>
        <end position="24"/>
    </location>
</feature>
<dbReference type="AlphaFoldDB" id="A0A2Z5UVK1"/>
<name>A0A2Z5UVK1_9COXI</name>